<name>D4H0W3_DENA2</name>
<proteinExistence type="predicted"/>
<dbReference type="Proteomes" id="UP000002012">
    <property type="component" value="Chromosome"/>
</dbReference>
<sequence precursor="true">MMKFKALTIIFILLITATSFAYVIQGSSTQPVMNGDITDADAKAREQALLNALKNYFDRLQSDQPDKEIPDVTTEFFKFIKSYKIADRGFANDTVTYTVLADVDDVALNDLTYFVQNAVNTVVYNISGVPPENSIDNNIEEAFKEYKFDIKHQSGYQASLRENSTKSERVSTFKASQSQYFMEMSVVREPAGEGECTVILTTETHSKTREFTTLKTKSHTRGDSEEACVASAVSLSLVKTLGYVRTNFIPLPAGETVLSKFNVIAKNYANFAVPKKLMDELKKRSFIDSYKITSFAGSKLDIEVTTYVDIDVLIKKLQSIEEEYGFSARKDDMTNILLDFAQ</sequence>
<reference evidence="2 3" key="1">
    <citation type="journal article" date="2010" name="Stand. Genomic Sci.">
        <title>Complete genome sequence of Denitrovibrio acetiphilus type strain (N2460).</title>
        <authorList>
            <person name="Kiss H."/>
            <person name="Lang E."/>
            <person name="Lapidus A."/>
            <person name="Copeland A."/>
            <person name="Nolan M."/>
            <person name="Glavina Del Rio T."/>
            <person name="Chen F."/>
            <person name="Lucas S."/>
            <person name="Tice H."/>
            <person name="Cheng J.F."/>
            <person name="Han C."/>
            <person name="Goodwin L."/>
            <person name="Pitluck S."/>
            <person name="Liolios K."/>
            <person name="Pati A."/>
            <person name="Ivanova N."/>
            <person name="Mavromatis K."/>
            <person name="Chen A."/>
            <person name="Palaniappan K."/>
            <person name="Land M."/>
            <person name="Hauser L."/>
            <person name="Chang Y.J."/>
            <person name="Jeffries C.D."/>
            <person name="Detter J.C."/>
            <person name="Brettin T."/>
            <person name="Spring S."/>
            <person name="Rohde M."/>
            <person name="Goker M."/>
            <person name="Woyke T."/>
            <person name="Bristow J."/>
            <person name="Eisen J.A."/>
            <person name="Markowitz V."/>
            <person name="Hugenholtz P."/>
            <person name="Kyrpides N.C."/>
            <person name="Klenk H.P."/>
        </authorList>
    </citation>
    <scope>NUCLEOTIDE SEQUENCE [LARGE SCALE GENOMIC DNA]</scope>
    <source>
        <strain evidence="3">DSM 12809 / NBRC 114555 / N2460</strain>
    </source>
</reference>
<keyword evidence="3" id="KW-1185">Reference proteome</keyword>
<accession>D4H0W3</accession>
<dbReference type="PaxDb" id="522772-Dacet_1862"/>
<feature type="signal peptide" evidence="1">
    <location>
        <begin position="1"/>
        <end position="21"/>
    </location>
</feature>
<evidence type="ECO:0000313" key="2">
    <source>
        <dbReference type="EMBL" id="ADD68626.1"/>
    </source>
</evidence>
<gene>
    <name evidence="2" type="ordered locus">Dacet_1862</name>
</gene>
<evidence type="ECO:0000313" key="3">
    <source>
        <dbReference type="Proteomes" id="UP000002012"/>
    </source>
</evidence>
<dbReference type="EMBL" id="CP001968">
    <property type="protein sequence ID" value="ADD68626.1"/>
    <property type="molecule type" value="Genomic_DNA"/>
</dbReference>
<dbReference type="RefSeq" id="WP_013011136.1">
    <property type="nucleotide sequence ID" value="NC_013943.1"/>
</dbReference>
<protein>
    <submittedName>
        <fullName evidence="2">Uncharacterized protein</fullName>
    </submittedName>
</protein>
<keyword evidence="1" id="KW-0732">Signal</keyword>
<dbReference type="AlphaFoldDB" id="D4H0W3"/>
<evidence type="ECO:0000256" key="1">
    <source>
        <dbReference type="SAM" id="SignalP"/>
    </source>
</evidence>
<dbReference type="STRING" id="522772.Dacet_1862"/>
<dbReference type="HOGENOM" id="CLU_810681_0_0_0"/>
<dbReference type="InParanoid" id="D4H0W3"/>
<dbReference type="KEGG" id="dap:Dacet_1862"/>
<dbReference type="OrthoDB" id="9789519at2"/>
<organism evidence="2 3">
    <name type="scientific">Denitrovibrio acetiphilus (strain DSM 12809 / NBRC 114555 / N2460)</name>
    <dbReference type="NCBI Taxonomy" id="522772"/>
    <lineage>
        <taxon>Bacteria</taxon>
        <taxon>Pseudomonadati</taxon>
        <taxon>Deferribacterota</taxon>
        <taxon>Deferribacteres</taxon>
        <taxon>Deferribacterales</taxon>
        <taxon>Geovibrionaceae</taxon>
        <taxon>Denitrovibrio</taxon>
    </lineage>
</organism>
<dbReference type="eggNOG" id="ENOG50311FA">
    <property type="taxonomic scope" value="Bacteria"/>
</dbReference>
<feature type="chain" id="PRO_5003058249" evidence="1">
    <location>
        <begin position="22"/>
        <end position="342"/>
    </location>
</feature>